<dbReference type="EMBL" id="BMAU01021197">
    <property type="protein sequence ID" value="GFX97399.1"/>
    <property type="molecule type" value="Genomic_DNA"/>
</dbReference>
<evidence type="ECO:0000313" key="2">
    <source>
        <dbReference type="Proteomes" id="UP000887159"/>
    </source>
</evidence>
<protein>
    <submittedName>
        <fullName evidence="1">Zinc finger MYM-type protein 1</fullName>
    </submittedName>
</protein>
<name>A0A8X6RRG2_TRICX</name>
<organism evidence="1 2">
    <name type="scientific">Trichonephila clavipes</name>
    <name type="common">Golden silk orbweaver</name>
    <name type="synonym">Nephila clavipes</name>
    <dbReference type="NCBI Taxonomy" id="2585209"/>
    <lineage>
        <taxon>Eukaryota</taxon>
        <taxon>Metazoa</taxon>
        <taxon>Ecdysozoa</taxon>
        <taxon>Arthropoda</taxon>
        <taxon>Chelicerata</taxon>
        <taxon>Arachnida</taxon>
        <taxon>Araneae</taxon>
        <taxon>Araneomorphae</taxon>
        <taxon>Entelegynae</taxon>
        <taxon>Araneoidea</taxon>
        <taxon>Nephilidae</taxon>
        <taxon>Trichonephila</taxon>
    </lineage>
</organism>
<accession>A0A8X6RRG2</accession>
<proteinExistence type="predicted"/>
<comment type="caution">
    <text evidence="1">The sequence shown here is derived from an EMBL/GenBank/DDBJ whole genome shotgun (WGS) entry which is preliminary data.</text>
</comment>
<evidence type="ECO:0000313" key="1">
    <source>
        <dbReference type="EMBL" id="GFX97399.1"/>
    </source>
</evidence>
<reference evidence="1" key="1">
    <citation type="submission" date="2020-08" db="EMBL/GenBank/DDBJ databases">
        <title>Multicomponent nature underlies the extraordinary mechanical properties of spider dragline silk.</title>
        <authorList>
            <person name="Kono N."/>
            <person name="Nakamura H."/>
            <person name="Mori M."/>
            <person name="Yoshida Y."/>
            <person name="Ohtoshi R."/>
            <person name="Malay A.D."/>
            <person name="Moran D.A.P."/>
            <person name="Tomita M."/>
            <person name="Numata K."/>
            <person name="Arakawa K."/>
        </authorList>
    </citation>
    <scope>NUCLEOTIDE SEQUENCE</scope>
</reference>
<dbReference type="Proteomes" id="UP000887159">
    <property type="component" value="Unassembled WGS sequence"/>
</dbReference>
<gene>
    <name evidence="1" type="primary">ZMYM1</name>
    <name evidence="1" type="ORF">TNCV_1077701</name>
</gene>
<sequence>MQGLDNLLKKMLFSQRTSVMPQPKSVKEGRFDLGIVRFEREYFIDHAKRSSSWDIPGLGICGGNKLIMSLKTFISKVRHESDQKLKEYQEAAKKLSPRVGKQHSDVDKRRIISKFADKSTEKAVYGTEKFETDNSYCCVR</sequence>
<keyword evidence="2" id="KW-1185">Reference proteome</keyword>
<dbReference type="AlphaFoldDB" id="A0A8X6RRG2"/>